<evidence type="ECO:0000313" key="2">
    <source>
        <dbReference type="EMBL" id="KAK0136826.1"/>
    </source>
</evidence>
<protein>
    <submittedName>
        <fullName evidence="2">Uncharacterized protein</fullName>
    </submittedName>
</protein>
<comment type="caution">
    <text evidence="2">The sequence shown here is derived from an EMBL/GenBank/DDBJ whole genome shotgun (WGS) entry which is preliminary data.</text>
</comment>
<feature type="compositionally biased region" description="Low complexity" evidence="1">
    <location>
        <begin position="109"/>
        <end position="119"/>
    </location>
</feature>
<evidence type="ECO:0000313" key="3">
    <source>
        <dbReference type="Proteomes" id="UP001174136"/>
    </source>
</evidence>
<gene>
    <name evidence="2" type="ORF">N1851_026998</name>
</gene>
<feature type="region of interest" description="Disordered" evidence="1">
    <location>
        <begin position="90"/>
        <end position="124"/>
    </location>
</feature>
<sequence>MDGAEDDLSAGGGAEDACGRFKRFENTLTEFLDLQAQVQQLLSASDRETDRTNWFEPKRLAFEEFMDYAKGWIQSQPAHEAESLPLECLRMNPSPALPHPPDNIQPEDSISTTSSQRSASARKRTEAECTGLLAKAKALEKNTNWIWKRLELKLNRKRLNWKQKWPLQQQSWKSSAQYRHHPE</sequence>
<dbReference type="Proteomes" id="UP001174136">
    <property type="component" value="Unassembled WGS sequence"/>
</dbReference>
<dbReference type="EMBL" id="JAOPHQ010005125">
    <property type="protein sequence ID" value="KAK0136826.1"/>
    <property type="molecule type" value="Genomic_DNA"/>
</dbReference>
<keyword evidence="3" id="KW-1185">Reference proteome</keyword>
<proteinExistence type="predicted"/>
<accession>A0AA47MB32</accession>
<name>A0AA47MB32_MERPO</name>
<evidence type="ECO:0000256" key="1">
    <source>
        <dbReference type="SAM" id="MobiDB-lite"/>
    </source>
</evidence>
<organism evidence="2 3">
    <name type="scientific">Merluccius polli</name>
    <name type="common">Benguela hake</name>
    <name type="synonym">Merluccius cadenati</name>
    <dbReference type="NCBI Taxonomy" id="89951"/>
    <lineage>
        <taxon>Eukaryota</taxon>
        <taxon>Metazoa</taxon>
        <taxon>Chordata</taxon>
        <taxon>Craniata</taxon>
        <taxon>Vertebrata</taxon>
        <taxon>Euteleostomi</taxon>
        <taxon>Actinopterygii</taxon>
        <taxon>Neopterygii</taxon>
        <taxon>Teleostei</taxon>
        <taxon>Neoteleostei</taxon>
        <taxon>Acanthomorphata</taxon>
        <taxon>Zeiogadaria</taxon>
        <taxon>Gadariae</taxon>
        <taxon>Gadiformes</taxon>
        <taxon>Gadoidei</taxon>
        <taxon>Merlucciidae</taxon>
        <taxon>Merluccius</taxon>
    </lineage>
</organism>
<dbReference type="AlphaFoldDB" id="A0AA47MB32"/>
<reference evidence="2" key="1">
    <citation type="journal article" date="2023" name="Front. Mar. Sci.">
        <title>A new Merluccius polli reference genome to investigate the effects of global change in West African waters.</title>
        <authorList>
            <person name="Mateo J.L."/>
            <person name="Blanco-Fernandez C."/>
            <person name="Garcia-Vazquez E."/>
            <person name="Machado-Schiaffino G."/>
        </authorList>
    </citation>
    <scope>NUCLEOTIDE SEQUENCE</scope>
    <source>
        <strain evidence="2">C29</strain>
        <tissue evidence="2">Fin</tissue>
    </source>
</reference>